<feature type="compositionally biased region" description="Low complexity" evidence="3">
    <location>
        <begin position="152"/>
        <end position="161"/>
    </location>
</feature>
<accession>A0A915IGS4</accession>
<dbReference type="PANTHER" id="PTHR23119:SF51">
    <property type="entry name" value="DISKS LARGE 1 TUMOR SUPPRESSOR PROTEIN"/>
    <property type="match status" value="1"/>
</dbReference>
<keyword evidence="4" id="KW-0812">Transmembrane</keyword>
<feature type="domain" description="PDZ" evidence="5">
    <location>
        <begin position="18"/>
        <end position="100"/>
    </location>
</feature>
<protein>
    <submittedName>
        <fullName evidence="7">PDZ domain-containing protein</fullName>
    </submittedName>
</protein>
<evidence type="ECO:0000256" key="2">
    <source>
        <dbReference type="ARBA" id="ARBA00023136"/>
    </source>
</evidence>
<comment type="subcellular location">
    <subcellularLocation>
        <location evidence="1">Membrane</location>
    </subcellularLocation>
</comment>
<organism evidence="6 7">
    <name type="scientific">Romanomermis culicivorax</name>
    <name type="common">Nematode worm</name>
    <dbReference type="NCBI Taxonomy" id="13658"/>
    <lineage>
        <taxon>Eukaryota</taxon>
        <taxon>Metazoa</taxon>
        <taxon>Ecdysozoa</taxon>
        <taxon>Nematoda</taxon>
        <taxon>Enoplea</taxon>
        <taxon>Dorylaimia</taxon>
        <taxon>Mermithida</taxon>
        <taxon>Mermithoidea</taxon>
        <taxon>Mermithidae</taxon>
        <taxon>Romanomermis</taxon>
    </lineage>
</organism>
<dbReference type="Pfam" id="PF00595">
    <property type="entry name" value="PDZ"/>
    <property type="match status" value="1"/>
</dbReference>
<evidence type="ECO:0000313" key="7">
    <source>
        <dbReference type="WBParaSite" id="nRc.2.0.1.t13376-RA"/>
    </source>
</evidence>
<name>A0A915IGS4_ROMCU</name>
<dbReference type="GO" id="GO:0043113">
    <property type="term" value="P:receptor clustering"/>
    <property type="evidence" value="ECO:0007669"/>
    <property type="project" value="TreeGrafter"/>
</dbReference>
<dbReference type="Proteomes" id="UP000887565">
    <property type="component" value="Unplaced"/>
</dbReference>
<proteinExistence type="predicted"/>
<dbReference type="InterPro" id="IPR001478">
    <property type="entry name" value="PDZ"/>
</dbReference>
<dbReference type="InterPro" id="IPR050614">
    <property type="entry name" value="Synaptic_Scaffolding_LAP-MAGUK"/>
</dbReference>
<dbReference type="GO" id="GO:0019901">
    <property type="term" value="F:protein kinase binding"/>
    <property type="evidence" value="ECO:0007669"/>
    <property type="project" value="TreeGrafter"/>
</dbReference>
<dbReference type="InterPro" id="IPR036034">
    <property type="entry name" value="PDZ_sf"/>
</dbReference>
<reference evidence="7" key="1">
    <citation type="submission" date="2022-11" db="UniProtKB">
        <authorList>
            <consortium name="WormBaseParasite"/>
        </authorList>
    </citation>
    <scope>IDENTIFICATION</scope>
</reference>
<dbReference type="Gene3D" id="2.30.42.10">
    <property type="match status" value="1"/>
</dbReference>
<dbReference type="SUPFAM" id="SSF50156">
    <property type="entry name" value="PDZ domain-like"/>
    <property type="match status" value="1"/>
</dbReference>
<dbReference type="GO" id="GO:0030054">
    <property type="term" value="C:cell junction"/>
    <property type="evidence" value="ECO:0007669"/>
    <property type="project" value="TreeGrafter"/>
</dbReference>
<dbReference type="SMART" id="SM00228">
    <property type="entry name" value="PDZ"/>
    <property type="match status" value="1"/>
</dbReference>
<evidence type="ECO:0000256" key="1">
    <source>
        <dbReference type="ARBA" id="ARBA00004370"/>
    </source>
</evidence>
<keyword evidence="4" id="KW-1133">Transmembrane helix</keyword>
<dbReference type="WBParaSite" id="nRc.2.0.1.t13376-RA">
    <property type="protein sequence ID" value="nRc.2.0.1.t13376-RA"/>
    <property type="gene ID" value="nRc.2.0.1.g13376"/>
</dbReference>
<dbReference type="GO" id="GO:0098609">
    <property type="term" value="P:cell-cell adhesion"/>
    <property type="evidence" value="ECO:0007669"/>
    <property type="project" value="TreeGrafter"/>
</dbReference>
<feature type="region of interest" description="Disordered" evidence="3">
    <location>
        <begin position="152"/>
        <end position="172"/>
    </location>
</feature>
<evidence type="ECO:0000259" key="5">
    <source>
        <dbReference type="PROSITE" id="PS50106"/>
    </source>
</evidence>
<evidence type="ECO:0000256" key="3">
    <source>
        <dbReference type="SAM" id="MobiDB-lite"/>
    </source>
</evidence>
<dbReference type="PROSITE" id="PS50106">
    <property type="entry name" value="PDZ"/>
    <property type="match status" value="1"/>
</dbReference>
<dbReference type="GO" id="GO:0045197">
    <property type="term" value="P:establishment or maintenance of epithelial cell apical/basal polarity"/>
    <property type="evidence" value="ECO:0007669"/>
    <property type="project" value="TreeGrafter"/>
</dbReference>
<dbReference type="PANTHER" id="PTHR23119">
    <property type="entry name" value="DISCS LARGE"/>
    <property type="match status" value="1"/>
</dbReference>
<evidence type="ECO:0000256" key="4">
    <source>
        <dbReference type="SAM" id="Phobius"/>
    </source>
</evidence>
<dbReference type="GO" id="GO:0097120">
    <property type="term" value="P:receptor localization to synapse"/>
    <property type="evidence" value="ECO:0007669"/>
    <property type="project" value="TreeGrafter"/>
</dbReference>
<dbReference type="GO" id="GO:0016323">
    <property type="term" value="C:basolateral plasma membrane"/>
    <property type="evidence" value="ECO:0007669"/>
    <property type="project" value="TreeGrafter"/>
</dbReference>
<keyword evidence="2 4" id="KW-0472">Membrane</keyword>
<dbReference type="AlphaFoldDB" id="A0A915IGS4"/>
<evidence type="ECO:0000313" key="6">
    <source>
        <dbReference type="Proteomes" id="UP000887565"/>
    </source>
</evidence>
<keyword evidence="6" id="KW-1185">Reference proteome</keyword>
<feature type="transmembrane region" description="Helical" evidence="4">
    <location>
        <begin position="260"/>
        <end position="278"/>
    </location>
</feature>
<sequence>MNFHCTNSHKNRAYAILSNHGSFGFNIVGGSDNQHIPGDSGIFITKIRPDTAACRIKNLSEGDRIISVNEENLHNLSHDQATQVFRRAKGLVKLKVELQAERTALEKIPDSVRSQSKMAAASTSAYPFDDIIFPVPPPVRSFSANSAPQNGLLDDSLLNDPSSDHGDTAAMNNRKLVIETDSKLVDEFSASADRSKIDEPLPPPTPTFEYTNGGIMRLHHSPTGSLLIEDPRDSTSLQALTSSNVSLIPKRDAKYYAQEIAYTVVGMAAITTVGYLLYKRFSRH</sequence>